<dbReference type="Pfam" id="PF00144">
    <property type="entry name" value="Beta-lactamase"/>
    <property type="match status" value="1"/>
</dbReference>
<dbReference type="Proteomes" id="UP000799776">
    <property type="component" value="Unassembled WGS sequence"/>
</dbReference>
<gene>
    <name evidence="2" type="ORF">K490DRAFT_72514</name>
</gene>
<dbReference type="InterPro" id="IPR050789">
    <property type="entry name" value="Diverse_Enzym_Activities"/>
</dbReference>
<dbReference type="SUPFAM" id="SSF56601">
    <property type="entry name" value="beta-lactamase/transpeptidase-like"/>
    <property type="match status" value="1"/>
</dbReference>
<keyword evidence="3" id="KW-1185">Reference proteome</keyword>
<dbReference type="InterPro" id="IPR001466">
    <property type="entry name" value="Beta-lactam-related"/>
</dbReference>
<dbReference type="AlphaFoldDB" id="A0A6A5YAS4"/>
<organism evidence="2 3">
    <name type="scientific">Saccharata proteae CBS 121410</name>
    <dbReference type="NCBI Taxonomy" id="1314787"/>
    <lineage>
        <taxon>Eukaryota</taxon>
        <taxon>Fungi</taxon>
        <taxon>Dikarya</taxon>
        <taxon>Ascomycota</taxon>
        <taxon>Pezizomycotina</taxon>
        <taxon>Dothideomycetes</taxon>
        <taxon>Dothideomycetes incertae sedis</taxon>
        <taxon>Botryosphaeriales</taxon>
        <taxon>Saccharataceae</taxon>
        <taxon>Saccharata</taxon>
    </lineage>
</organism>
<accession>A0A6A5YAS4</accession>
<proteinExistence type="predicted"/>
<sequence length="400" mass="44682">MSTRPLNHSCSVPGCVFVAVDKTGRLLTSHCSGNVGANTQKPMSLDTVFWIASCTKMITGIACMQLVEQGKLSLDDHEVVYKIAPEIKEKQVLQSDGTLVPKKREITLRMLLNHTAGFGYTFFSEKLRDYGRPMGFDEFSGDARDIMDMPLVNQPGETWEYGTNIDWAGILVERISGMNLNDYFHEYIFEPIGLKNITMFPTESMLKNLAYMHQKQPDGKSTECDHLLRRGSNARTKEEQSRIFCSGGAGCFANPTDYCQILATLLNDGVAPNGTRILSKDTVDEMFTNTIPDWPDFSRMGISAAKPHQTNPAPELYPQPGNPPQGWGLTFLMTNLDGQAQTWRGKNCAQWAGLANLFWWCDREKGVAGMIASQVLPFGELDVIMPWYTCEQAVYDGLKK</sequence>
<dbReference type="PANTHER" id="PTHR43283">
    <property type="entry name" value="BETA-LACTAMASE-RELATED"/>
    <property type="match status" value="1"/>
</dbReference>
<evidence type="ECO:0000313" key="3">
    <source>
        <dbReference type="Proteomes" id="UP000799776"/>
    </source>
</evidence>
<dbReference type="EMBL" id="ML978715">
    <property type="protein sequence ID" value="KAF2088808.1"/>
    <property type="molecule type" value="Genomic_DNA"/>
</dbReference>
<feature type="domain" description="Beta-lactamase-related" evidence="1">
    <location>
        <begin position="10"/>
        <end position="379"/>
    </location>
</feature>
<protein>
    <submittedName>
        <fullName evidence="2">Beta-lactamase family protein</fullName>
    </submittedName>
</protein>
<dbReference type="Gene3D" id="3.40.710.10">
    <property type="entry name" value="DD-peptidase/beta-lactamase superfamily"/>
    <property type="match status" value="1"/>
</dbReference>
<evidence type="ECO:0000313" key="2">
    <source>
        <dbReference type="EMBL" id="KAF2088808.1"/>
    </source>
</evidence>
<evidence type="ECO:0000259" key="1">
    <source>
        <dbReference type="Pfam" id="PF00144"/>
    </source>
</evidence>
<dbReference type="OrthoDB" id="428260at2759"/>
<name>A0A6A5YAS4_9PEZI</name>
<dbReference type="PANTHER" id="PTHR43283:SF3">
    <property type="entry name" value="BETA-LACTAMASE FAMILY PROTEIN (AFU_ORTHOLOGUE AFUA_5G07500)"/>
    <property type="match status" value="1"/>
</dbReference>
<reference evidence="2" key="1">
    <citation type="journal article" date="2020" name="Stud. Mycol.">
        <title>101 Dothideomycetes genomes: a test case for predicting lifestyles and emergence of pathogens.</title>
        <authorList>
            <person name="Haridas S."/>
            <person name="Albert R."/>
            <person name="Binder M."/>
            <person name="Bloem J."/>
            <person name="Labutti K."/>
            <person name="Salamov A."/>
            <person name="Andreopoulos B."/>
            <person name="Baker S."/>
            <person name="Barry K."/>
            <person name="Bills G."/>
            <person name="Bluhm B."/>
            <person name="Cannon C."/>
            <person name="Castanera R."/>
            <person name="Culley D."/>
            <person name="Daum C."/>
            <person name="Ezra D."/>
            <person name="Gonzalez J."/>
            <person name="Henrissat B."/>
            <person name="Kuo A."/>
            <person name="Liang C."/>
            <person name="Lipzen A."/>
            <person name="Lutzoni F."/>
            <person name="Magnuson J."/>
            <person name="Mondo S."/>
            <person name="Nolan M."/>
            <person name="Ohm R."/>
            <person name="Pangilinan J."/>
            <person name="Park H.-J."/>
            <person name="Ramirez L."/>
            <person name="Alfaro M."/>
            <person name="Sun H."/>
            <person name="Tritt A."/>
            <person name="Yoshinaga Y."/>
            <person name="Zwiers L.-H."/>
            <person name="Turgeon B."/>
            <person name="Goodwin S."/>
            <person name="Spatafora J."/>
            <person name="Crous P."/>
            <person name="Grigoriev I."/>
        </authorList>
    </citation>
    <scope>NUCLEOTIDE SEQUENCE</scope>
    <source>
        <strain evidence="2">CBS 121410</strain>
    </source>
</reference>
<dbReference type="InterPro" id="IPR012338">
    <property type="entry name" value="Beta-lactam/transpept-like"/>
</dbReference>